<proteinExistence type="predicted"/>
<dbReference type="InterPro" id="IPR019014">
    <property type="entry name" value="Mvb12"/>
</dbReference>
<protein>
    <submittedName>
        <fullName evidence="2">LAMI_0A08240g1_1</fullName>
    </submittedName>
</protein>
<evidence type="ECO:0000313" key="3">
    <source>
        <dbReference type="Proteomes" id="UP000191024"/>
    </source>
</evidence>
<dbReference type="GO" id="GO:0000813">
    <property type="term" value="C:ESCRT I complex"/>
    <property type="evidence" value="ECO:0007669"/>
    <property type="project" value="InterPro"/>
</dbReference>
<dbReference type="Pfam" id="PF09452">
    <property type="entry name" value="Mvb12"/>
    <property type="match status" value="1"/>
</dbReference>
<name>A0A1G4IRB5_9SACH</name>
<dbReference type="AlphaFoldDB" id="A0A1G4IRB5"/>
<organism evidence="2 3">
    <name type="scientific">Lachancea mirantina</name>
    <dbReference type="NCBI Taxonomy" id="1230905"/>
    <lineage>
        <taxon>Eukaryota</taxon>
        <taxon>Fungi</taxon>
        <taxon>Dikarya</taxon>
        <taxon>Ascomycota</taxon>
        <taxon>Saccharomycotina</taxon>
        <taxon>Saccharomycetes</taxon>
        <taxon>Saccharomycetales</taxon>
        <taxon>Saccharomycetaceae</taxon>
        <taxon>Lachancea</taxon>
    </lineage>
</organism>
<sequence length="98" mass="11151">MSQAAENYLRHAGVNNPRSELFPRARQRLHVPELSLPQTTDATEHLRAWIEECDAVLVAIAARKEATAQFDEWYADKYLRRQPPGILESGILAPAKRK</sequence>
<dbReference type="Proteomes" id="UP000191024">
    <property type="component" value="Chromosome A"/>
</dbReference>
<dbReference type="GO" id="GO:0032509">
    <property type="term" value="P:endosome transport via multivesicular body sorting pathway"/>
    <property type="evidence" value="ECO:0007669"/>
    <property type="project" value="InterPro"/>
</dbReference>
<dbReference type="STRING" id="1230905.A0A1G4IRB5"/>
<dbReference type="EMBL" id="LT598462">
    <property type="protein sequence ID" value="SCU79318.1"/>
    <property type="molecule type" value="Genomic_DNA"/>
</dbReference>
<accession>A0A1G4IRB5</accession>
<evidence type="ECO:0000313" key="2">
    <source>
        <dbReference type="EMBL" id="SCU79318.1"/>
    </source>
</evidence>
<reference evidence="2 3" key="1">
    <citation type="submission" date="2016-03" db="EMBL/GenBank/DDBJ databases">
        <authorList>
            <person name="Devillers H."/>
        </authorList>
    </citation>
    <scope>NUCLEOTIDE SEQUENCE [LARGE SCALE GENOMIC DNA]</scope>
    <source>
        <strain evidence="2">CBS 11717</strain>
    </source>
</reference>
<gene>
    <name evidence="2" type="ORF">LAMI_0A08240G</name>
</gene>
<dbReference type="Gene3D" id="6.10.250.1830">
    <property type="match status" value="1"/>
</dbReference>
<evidence type="ECO:0000259" key="1">
    <source>
        <dbReference type="Pfam" id="PF09452"/>
    </source>
</evidence>
<feature type="domain" description="Multivesicular body sorting factor 12" evidence="1">
    <location>
        <begin position="9"/>
        <end position="97"/>
    </location>
</feature>
<keyword evidence="3" id="KW-1185">Reference proteome</keyword>
<dbReference type="OrthoDB" id="4065295at2759"/>
<dbReference type="GO" id="GO:0043130">
    <property type="term" value="F:ubiquitin binding"/>
    <property type="evidence" value="ECO:0007669"/>
    <property type="project" value="InterPro"/>
</dbReference>